<evidence type="ECO:0000259" key="4">
    <source>
        <dbReference type="PROSITE" id="PS50043"/>
    </source>
</evidence>
<dbReference type="InterPro" id="IPR003593">
    <property type="entry name" value="AAA+_ATPase"/>
</dbReference>
<evidence type="ECO:0000256" key="1">
    <source>
        <dbReference type="ARBA" id="ARBA00022741"/>
    </source>
</evidence>
<dbReference type="InterPro" id="IPR041664">
    <property type="entry name" value="AAA_16"/>
</dbReference>
<dbReference type="GO" id="GO:0003677">
    <property type="term" value="F:DNA binding"/>
    <property type="evidence" value="ECO:0007669"/>
    <property type="project" value="InterPro"/>
</dbReference>
<keyword evidence="2" id="KW-0067">ATP-binding</keyword>
<dbReference type="GO" id="GO:0006355">
    <property type="term" value="P:regulation of DNA-templated transcription"/>
    <property type="evidence" value="ECO:0007669"/>
    <property type="project" value="InterPro"/>
</dbReference>
<dbReference type="InterPro" id="IPR000792">
    <property type="entry name" value="Tscrpt_reg_LuxR_C"/>
</dbReference>
<keyword evidence="1" id="KW-0547">Nucleotide-binding</keyword>
<comment type="caution">
    <text evidence="5">The sequence shown here is derived from an EMBL/GenBank/DDBJ whole genome shotgun (WGS) entry which is preliminary data.</text>
</comment>
<dbReference type="SMART" id="SM00421">
    <property type="entry name" value="HTH_LUXR"/>
    <property type="match status" value="1"/>
</dbReference>
<dbReference type="CDD" id="cd06170">
    <property type="entry name" value="LuxR_C_like"/>
    <property type="match status" value="1"/>
</dbReference>
<dbReference type="RefSeq" id="WP_152264679.1">
    <property type="nucleotide sequence ID" value="NZ_VOKX01000070.1"/>
</dbReference>
<reference evidence="5 6" key="1">
    <citation type="journal article" date="2019" name="Microb. Cell Fact.">
        <title>Exploring novel herbicidin analogues by transcriptional regulator overexpression and MS/MS molecular networking.</title>
        <authorList>
            <person name="Shi Y."/>
            <person name="Gu R."/>
            <person name="Li Y."/>
            <person name="Wang X."/>
            <person name="Ren W."/>
            <person name="Li X."/>
            <person name="Wang L."/>
            <person name="Xie Y."/>
            <person name="Hong B."/>
        </authorList>
    </citation>
    <scope>NUCLEOTIDE SEQUENCE [LARGE SCALE GENOMIC DNA]</scope>
    <source>
        <strain evidence="5 6">US-43</strain>
    </source>
</reference>
<dbReference type="InterPro" id="IPR036388">
    <property type="entry name" value="WH-like_DNA-bd_sf"/>
</dbReference>
<dbReference type="Proteomes" id="UP000327000">
    <property type="component" value="Unassembled WGS sequence"/>
</dbReference>
<evidence type="ECO:0000256" key="3">
    <source>
        <dbReference type="SAM" id="MobiDB-lite"/>
    </source>
</evidence>
<dbReference type="GO" id="GO:0004016">
    <property type="term" value="F:adenylate cyclase activity"/>
    <property type="evidence" value="ECO:0007669"/>
    <property type="project" value="TreeGrafter"/>
</dbReference>
<dbReference type="PRINTS" id="PR00038">
    <property type="entry name" value="HTHLUXR"/>
</dbReference>
<dbReference type="Gene3D" id="1.10.10.10">
    <property type="entry name" value="Winged helix-like DNA-binding domain superfamily/Winged helix DNA-binding domain"/>
    <property type="match status" value="1"/>
</dbReference>
<dbReference type="SUPFAM" id="SSF46894">
    <property type="entry name" value="C-terminal effector domain of the bipartite response regulators"/>
    <property type="match status" value="1"/>
</dbReference>
<feature type="domain" description="HTH luxR-type" evidence="4">
    <location>
        <begin position="863"/>
        <end position="928"/>
    </location>
</feature>
<dbReference type="Gene3D" id="3.40.50.300">
    <property type="entry name" value="P-loop containing nucleotide triphosphate hydrolases"/>
    <property type="match status" value="1"/>
</dbReference>
<dbReference type="GO" id="GO:0005737">
    <property type="term" value="C:cytoplasm"/>
    <property type="evidence" value="ECO:0007669"/>
    <property type="project" value="TreeGrafter"/>
</dbReference>
<keyword evidence="6" id="KW-1185">Reference proteome</keyword>
<dbReference type="SUPFAM" id="SSF52540">
    <property type="entry name" value="P-loop containing nucleoside triphosphate hydrolases"/>
    <property type="match status" value="1"/>
</dbReference>
<evidence type="ECO:0000313" key="6">
    <source>
        <dbReference type="Proteomes" id="UP000327000"/>
    </source>
</evidence>
<evidence type="ECO:0000256" key="2">
    <source>
        <dbReference type="ARBA" id="ARBA00022840"/>
    </source>
</evidence>
<dbReference type="PANTHER" id="PTHR16305:SF35">
    <property type="entry name" value="TRANSCRIPTIONAL ACTIVATOR DOMAIN"/>
    <property type="match status" value="1"/>
</dbReference>
<dbReference type="SMART" id="SM00382">
    <property type="entry name" value="AAA"/>
    <property type="match status" value="1"/>
</dbReference>
<dbReference type="OrthoDB" id="3178131at2"/>
<name>A0A5N5W431_STRMB</name>
<evidence type="ECO:0000313" key="5">
    <source>
        <dbReference type="EMBL" id="KAB7839578.1"/>
    </source>
</evidence>
<dbReference type="PROSITE" id="PS50043">
    <property type="entry name" value="HTH_LUXR_2"/>
    <property type="match status" value="1"/>
</dbReference>
<feature type="region of interest" description="Disordered" evidence="3">
    <location>
        <begin position="487"/>
        <end position="530"/>
    </location>
</feature>
<dbReference type="GO" id="GO:0005524">
    <property type="term" value="F:ATP binding"/>
    <property type="evidence" value="ECO:0007669"/>
    <property type="project" value="UniProtKB-KW"/>
</dbReference>
<accession>A0A5N5W431</accession>
<dbReference type="PANTHER" id="PTHR16305">
    <property type="entry name" value="TESTICULAR SOLUBLE ADENYLYL CYCLASE"/>
    <property type="match status" value="1"/>
</dbReference>
<dbReference type="Pfam" id="PF13191">
    <property type="entry name" value="AAA_16"/>
    <property type="match status" value="1"/>
</dbReference>
<gene>
    <name evidence="5" type="ORF">FRZ00_21875</name>
</gene>
<organism evidence="5 6">
    <name type="scientific">Streptomyces mobaraensis</name>
    <name type="common">Streptoverticillium mobaraense</name>
    <dbReference type="NCBI Taxonomy" id="35621"/>
    <lineage>
        <taxon>Bacteria</taxon>
        <taxon>Bacillati</taxon>
        <taxon>Actinomycetota</taxon>
        <taxon>Actinomycetes</taxon>
        <taxon>Kitasatosporales</taxon>
        <taxon>Streptomycetaceae</taxon>
        <taxon>Streptomyces</taxon>
    </lineage>
</organism>
<dbReference type="AlphaFoldDB" id="A0A5N5W431"/>
<dbReference type="Pfam" id="PF00196">
    <property type="entry name" value="GerE"/>
    <property type="match status" value="1"/>
</dbReference>
<protein>
    <submittedName>
        <fullName evidence="5">AAA family ATPase</fullName>
    </submittedName>
</protein>
<sequence length="932" mass="97278">MASVGATGRGSELARLAGLFDEARAGRPVTVLVRGEPGAGKSALLEAAAGLAAAAGFHVAVGDARGLPDRPFAAAGCLLDRLPGPGDQDRAQAPAPGADPLGELVERARRQAARAPVALCLDDASRLDTGSLRWLLALSRSMPPARLAIVLAARDLATAPGAEFAVAAEVLDLTGLPADAVTPFAETRCGVSLDAAAARACHELTGGNPALLLALLAGRSGSAPAPDDLRPAPGAAALPGAERWLGGLTRPALELARAVAVLGADAEITQAARLAGLDVGETLPAVDELVGRCLLANRTPLTFRHPLLATMVTERIPAGTRAALHLRAAELLRDGGFGATRVARHLVAAGPLGLSWTVEPLMTAARRLAGEGRTEEAAQHLRGLLRERLRPRVRAAVRCELARLDGFVNPDRAIRLLDAARREAEDPAVATDYALDLAALLAGCGRPVDAVAVLDDTADRIGPAAPGQLRRLRLHRALVRVAGPARLFPERERPDGAPADEAGTAGAVDPPDAPESPHSPDVPDSPDTAGRPAALRAVHAVRAGEDRAGAVRYAREALAAGGDGGTATVLWYGCRTLIHADELTEAATWCGRYRPVRGARPGRWTDVAVDLLRATVRRVRGDLPGVIEMLAPLTEPLCTEPGASHVLARLAVAALIEAGAMAGDTDTARTLLTRWGLDGEQRPRQDTVGVLAARAVLRSRTGEVPGAVEDWYTAGRMLTELGVRNPAVLPWRSRAAHLLAAEGETAEAARLARAELEDAHRWGTPRAVGTALHAVAMTETGPRRIELLDSAVALLGRSPARLGVAAARLDLGRALGAAGRTEEACDAFTAASAGAESCGARPLARRIAAARREMCPTEERETLPATLTGLTPQELRILSLARDGHTNREIAGRLFVTLRTVEFHLSGAYRKLGISGRRQLAEVMPAESRTPA</sequence>
<dbReference type="EMBL" id="VOKX01000070">
    <property type="protein sequence ID" value="KAB7839578.1"/>
    <property type="molecule type" value="Genomic_DNA"/>
</dbReference>
<dbReference type="InterPro" id="IPR027417">
    <property type="entry name" value="P-loop_NTPase"/>
</dbReference>
<proteinExistence type="predicted"/>
<dbReference type="InterPro" id="IPR016032">
    <property type="entry name" value="Sig_transdc_resp-reg_C-effctor"/>
</dbReference>